<feature type="compositionally biased region" description="Basic and acidic residues" evidence="1">
    <location>
        <begin position="37"/>
        <end position="58"/>
    </location>
</feature>
<reference evidence="2 3" key="1">
    <citation type="journal article" date="2023" name="Plants (Basel)">
        <title>Bridging the Gap: Combining Genomics and Transcriptomics Approaches to Understand Stylosanthes scabra, an Orphan Legume from the Brazilian Caatinga.</title>
        <authorList>
            <person name="Ferreira-Neto J.R.C."/>
            <person name="da Silva M.D."/>
            <person name="Binneck E."/>
            <person name="de Melo N.F."/>
            <person name="da Silva R.H."/>
            <person name="de Melo A.L.T.M."/>
            <person name="Pandolfi V."/>
            <person name="Bustamante F.O."/>
            <person name="Brasileiro-Vidal A.C."/>
            <person name="Benko-Iseppon A.M."/>
        </authorList>
    </citation>
    <scope>NUCLEOTIDE SEQUENCE [LARGE SCALE GENOMIC DNA]</scope>
    <source>
        <tissue evidence="2">Leaves</tissue>
    </source>
</reference>
<accession>A0ABU6ZTH5</accession>
<evidence type="ECO:0000256" key="1">
    <source>
        <dbReference type="SAM" id="MobiDB-lite"/>
    </source>
</evidence>
<evidence type="ECO:0000313" key="3">
    <source>
        <dbReference type="Proteomes" id="UP001341840"/>
    </source>
</evidence>
<protein>
    <submittedName>
        <fullName evidence="2">Uncharacterized protein</fullName>
    </submittedName>
</protein>
<dbReference type="EMBL" id="JASCZI010273778">
    <property type="protein sequence ID" value="MED6225313.1"/>
    <property type="molecule type" value="Genomic_DNA"/>
</dbReference>
<name>A0ABU6ZTH5_9FABA</name>
<comment type="caution">
    <text evidence="2">The sequence shown here is derived from an EMBL/GenBank/DDBJ whole genome shotgun (WGS) entry which is preliminary data.</text>
</comment>
<keyword evidence="3" id="KW-1185">Reference proteome</keyword>
<feature type="compositionally biased region" description="Basic and acidic residues" evidence="1">
    <location>
        <begin position="69"/>
        <end position="101"/>
    </location>
</feature>
<sequence>MQRKKERKEEGAEPIEEGKCKLGESKNAAAASPMESEIAKLETVTKLETNEKSSKSESEIESEQTFVEYETKTRQSLKIENKPKDHGRLRRGLEDEDGKRTRRLEDFFELEDGDRGLGYDGAAEASEATTLHQGRRRQDEMWSGWVAALRRQQLRLLLPSRRRPRTG</sequence>
<dbReference type="Proteomes" id="UP001341840">
    <property type="component" value="Unassembled WGS sequence"/>
</dbReference>
<proteinExistence type="predicted"/>
<gene>
    <name evidence="2" type="ORF">PIB30_092563</name>
</gene>
<feature type="region of interest" description="Disordered" evidence="1">
    <location>
        <begin position="1"/>
        <end position="101"/>
    </location>
</feature>
<organism evidence="2 3">
    <name type="scientific">Stylosanthes scabra</name>
    <dbReference type="NCBI Taxonomy" id="79078"/>
    <lineage>
        <taxon>Eukaryota</taxon>
        <taxon>Viridiplantae</taxon>
        <taxon>Streptophyta</taxon>
        <taxon>Embryophyta</taxon>
        <taxon>Tracheophyta</taxon>
        <taxon>Spermatophyta</taxon>
        <taxon>Magnoliopsida</taxon>
        <taxon>eudicotyledons</taxon>
        <taxon>Gunneridae</taxon>
        <taxon>Pentapetalae</taxon>
        <taxon>rosids</taxon>
        <taxon>fabids</taxon>
        <taxon>Fabales</taxon>
        <taxon>Fabaceae</taxon>
        <taxon>Papilionoideae</taxon>
        <taxon>50 kb inversion clade</taxon>
        <taxon>dalbergioids sensu lato</taxon>
        <taxon>Dalbergieae</taxon>
        <taxon>Pterocarpus clade</taxon>
        <taxon>Stylosanthes</taxon>
    </lineage>
</organism>
<feature type="compositionally biased region" description="Basic and acidic residues" evidence="1">
    <location>
        <begin position="7"/>
        <end position="24"/>
    </location>
</feature>
<evidence type="ECO:0000313" key="2">
    <source>
        <dbReference type="EMBL" id="MED6225313.1"/>
    </source>
</evidence>